<reference evidence="6" key="1">
    <citation type="journal article" date="2019" name="Int. J. Syst. Evol. Microbiol.">
        <title>The Global Catalogue of Microorganisms (GCM) 10K type strain sequencing project: providing services to taxonomists for standard genome sequencing and annotation.</title>
        <authorList>
            <consortium name="The Broad Institute Genomics Platform"/>
            <consortium name="The Broad Institute Genome Sequencing Center for Infectious Disease"/>
            <person name="Wu L."/>
            <person name="Ma J."/>
        </authorList>
    </citation>
    <scope>NUCLEOTIDE SEQUENCE [LARGE SCALE GENOMIC DNA]</scope>
    <source>
        <strain evidence="6">CGMCC 1.12664</strain>
    </source>
</reference>
<dbReference type="Proteomes" id="UP000612855">
    <property type="component" value="Unassembled WGS sequence"/>
</dbReference>
<evidence type="ECO:0000256" key="3">
    <source>
        <dbReference type="SAM" id="MobiDB-lite"/>
    </source>
</evidence>
<comment type="caution">
    <text evidence="5">The sequence shown here is derived from an EMBL/GenBank/DDBJ whole genome shotgun (WGS) entry which is preliminary data.</text>
</comment>
<keyword evidence="6" id="KW-1185">Reference proteome</keyword>
<evidence type="ECO:0000313" key="6">
    <source>
        <dbReference type="Proteomes" id="UP000612855"/>
    </source>
</evidence>
<dbReference type="Gene3D" id="3.30.930.30">
    <property type="match status" value="1"/>
</dbReference>
<dbReference type="EMBL" id="BMFJ01000001">
    <property type="protein sequence ID" value="GGE29158.1"/>
    <property type="molecule type" value="Genomic_DNA"/>
</dbReference>
<sequence>MSLVGHDLQLMKQSHLHPASHCPLLVLSRADGRSSVAAAAYAARTRMVDERTGLIYNYKNVTGLIAEGLVGWSGSAEELWNSAEMAETRSNARVARELRPALPAELPLDQQRRLVHGMACWLRDRFGVASHYCIHGPKFHDTEQGKKLWRKKSSPLSDSETFDELFDPDVTNKNFHVHLRFTVRVVDRDTGAFGIKTRELDDKKWGSACVVAIREEWEKRVNAALAKVGSSARIDLRSYEDLAAAGDAPSGLKAQRHSGPKRSAIERKQMAELRRKSLDDVSDLGAAEIARIGQNFENERLWTAWEQARALDRAKAREDGTSARIAAEREAARRDELQRLSEAADIDVQREDAVEKPSSRQVSKQNGEDSDLAVAHGMGRKLDAYVVAIRDLASGRAAREFADEFDEVIDPETYELPSAEEPPRIMKPVKRTVTGPRQRVR</sequence>
<accession>A0A917A5M0</accession>
<evidence type="ECO:0000256" key="1">
    <source>
        <dbReference type="ARBA" id="ARBA00010873"/>
    </source>
</evidence>
<dbReference type="Pfam" id="PF03389">
    <property type="entry name" value="MobA_MobL"/>
    <property type="match status" value="1"/>
</dbReference>
<evidence type="ECO:0000256" key="2">
    <source>
        <dbReference type="ARBA" id="ARBA00022971"/>
    </source>
</evidence>
<feature type="region of interest" description="Disordered" evidence="3">
    <location>
        <begin position="342"/>
        <end position="370"/>
    </location>
</feature>
<keyword evidence="2" id="KW-0184">Conjugation</keyword>
<feature type="compositionally biased region" description="Basic and acidic residues" evidence="3">
    <location>
        <begin position="347"/>
        <end position="358"/>
    </location>
</feature>
<feature type="domain" description="MobA/MobL protein" evidence="4">
    <location>
        <begin position="33"/>
        <end position="268"/>
    </location>
</feature>
<name>A0A917A5M0_9RHOB</name>
<dbReference type="InterPro" id="IPR005053">
    <property type="entry name" value="MobA_MobL"/>
</dbReference>
<dbReference type="AlphaFoldDB" id="A0A917A5M0"/>
<evidence type="ECO:0000313" key="5">
    <source>
        <dbReference type="EMBL" id="GGE29158.1"/>
    </source>
</evidence>
<organism evidence="5 6">
    <name type="scientific">Primorskyibacter flagellatus</name>
    <dbReference type="NCBI Taxonomy" id="1387277"/>
    <lineage>
        <taxon>Bacteria</taxon>
        <taxon>Pseudomonadati</taxon>
        <taxon>Pseudomonadota</taxon>
        <taxon>Alphaproteobacteria</taxon>
        <taxon>Rhodobacterales</taxon>
        <taxon>Roseobacteraceae</taxon>
        <taxon>Primorskyibacter</taxon>
    </lineage>
</organism>
<comment type="similarity">
    <text evidence="1">Belongs to the MobA/MobL family.</text>
</comment>
<evidence type="ECO:0000259" key="4">
    <source>
        <dbReference type="Pfam" id="PF03389"/>
    </source>
</evidence>
<feature type="region of interest" description="Disordered" evidence="3">
    <location>
        <begin position="413"/>
        <end position="441"/>
    </location>
</feature>
<protein>
    <recommendedName>
        <fullName evidence="4">MobA/MobL protein domain-containing protein</fullName>
    </recommendedName>
</protein>
<gene>
    <name evidence="5" type="ORF">GCM10011360_16580</name>
</gene>
<proteinExistence type="inferred from homology"/>